<evidence type="ECO:0000256" key="1">
    <source>
        <dbReference type="SAM" id="Phobius"/>
    </source>
</evidence>
<name>A0A9D4MFQ1_DREPO</name>
<keyword evidence="1" id="KW-1133">Transmembrane helix</keyword>
<keyword evidence="3" id="KW-1185">Reference proteome</keyword>
<keyword evidence="1" id="KW-0472">Membrane</keyword>
<evidence type="ECO:0000313" key="3">
    <source>
        <dbReference type="Proteomes" id="UP000828390"/>
    </source>
</evidence>
<dbReference type="EMBL" id="JAIWYP010000002">
    <property type="protein sequence ID" value="KAH3876003.1"/>
    <property type="molecule type" value="Genomic_DNA"/>
</dbReference>
<organism evidence="2 3">
    <name type="scientific">Dreissena polymorpha</name>
    <name type="common">Zebra mussel</name>
    <name type="synonym">Mytilus polymorpha</name>
    <dbReference type="NCBI Taxonomy" id="45954"/>
    <lineage>
        <taxon>Eukaryota</taxon>
        <taxon>Metazoa</taxon>
        <taxon>Spiralia</taxon>
        <taxon>Lophotrochozoa</taxon>
        <taxon>Mollusca</taxon>
        <taxon>Bivalvia</taxon>
        <taxon>Autobranchia</taxon>
        <taxon>Heteroconchia</taxon>
        <taxon>Euheterodonta</taxon>
        <taxon>Imparidentia</taxon>
        <taxon>Neoheterodontei</taxon>
        <taxon>Myida</taxon>
        <taxon>Dreissenoidea</taxon>
        <taxon>Dreissenidae</taxon>
        <taxon>Dreissena</taxon>
    </lineage>
</organism>
<protein>
    <submittedName>
        <fullName evidence="2">Uncharacterized protein</fullName>
    </submittedName>
</protein>
<proteinExistence type="predicted"/>
<dbReference type="Proteomes" id="UP000828390">
    <property type="component" value="Unassembled WGS sequence"/>
</dbReference>
<gene>
    <name evidence="2" type="ORF">DPMN_039283</name>
</gene>
<evidence type="ECO:0000313" key="2">
    <source>
        <dbReference type="EMBL" id="KAH3876003.1"/>
    </source>
</evidence>
<keyword evidence="1" id="KW-0812">Transmembrane</keyword>
<reference evidence="2" key="2">
    <citation type="submission" date="2020-11" db="EMBL/GenBank/DDBJ databases">
        <authorList>
            <person name="McCartney M.A."/>
            <person name="Auch B."/>
            <person name="Kono T."/>
            <person name="Mallez S."/>
            <person name="Becker A."/>
            <person name="Gohl D.M."/>
            <person name="Silverstein K.A.T."/>
            <person name="Koren S."/>
            <person name="Bechman K.B."/>
            <person name="Herman A."/>
            <person name="Abrahante J.E."/>
            <person name="Garbe J."/>
        </authorList>
    </citation>
    <scope>NUCLEOTIDE SEQUENCE</scope>
    <source>
        <strain evidence="2">Duluth1</strain>
        <tissue evidence="2">Whole animal</tissue>
    </source>
</reference>
<reference evidence="2" key="1">
    <citation type="journal article" date="2019" name="bioRxiv">
        <title>The Genome of the Zebra Mussel, Dreissena polymorpha: A Resource for Invasive Species Research.</title>
        <authorList>
            <person name="McCartney M.A."/>
            <person name="Auch B."/>
            <person name="Kono T."/>
            <person name="Mallez S."/>
            <person name="Zhang Y."/>
            <person name="Obille A."/>
            <person name="Becker A."/>
            <person name="Abrahante J.E."/>
            <person name="Garbe J."/>
            <person name="Badalamenti J.P."/>
            <person name="Herman A."/>
            <person name="Mangelson H."/>
            <person name="Liachko I."/>
            <person name="Sullivan S."/>
            <person name="Sone E.D."/>
            <person name="Koren S."/>
            <person name="Silverstein K.A.T."/>
            <person name="Beckman K.B."/>
            <person name="Gohl D.M."/>
        </authorList>
    </citation>
    <scope>NUCLEOTIDE SEQUENCE</scope>
    <source>
        <strain evidence="2">Duluth1</strain>
        <tissue evidence="2">Whole animal</tissue>
    </source>
</reference>
<accession>A0A9D4MFQ1</accession>
<dbReference type="AlphaFoldDB" id="A0A9D4MFQ1"/>
<comment type="caution">
    <text evidence="2">The sequence shown here is derived from an EMBL/GenBank/DDBJ whole genome shotgun (WGS) entry which is preliminary data.</text>
</comment>
<feature type="transmembrane region" description="Helical" evidence="1">
    <location>
        <begin position="28"/>
        <end position="50"/>
    </location>
</feature>
<sequence>MIGLKERLLIIKDHRKQLLRRDVSMSHILIRKALFMMAVNMLFSAAIGMLRRIYQPSVHQIKYAINEQDRLFRVRSEKQKSNGGLRLAERAADLWGSTTTYLFNEDPRIVLRLKSVYCFVSATATMVLKTPTRAGDIEFRVAEQGSRMQR</sequence>